<proteinExistence type="predicted"/>
<gene>
    <name evidence="1" type="ORF">RRG08_036503</name>
</gene>
<evidence type="ECO:0000313" key="1">
    <source>
        <dbReference type="EMBL" id="KAK3770904.1"/>
    </source>
</evidence>
<name>A0AAE0ZK30_9GAST</name>
<dbReference type="AlphaFoldDB" id="A0AAE0ZK30"/>
<protein>
    <submittedName>
        <fullName evidence="1">Uncharacterized protein</fullName>
    </submittedName>
</protein>
<comment type="caution">
    <text evidence="1">The sequence shown here is derived from an EMBL/GenBank/DDBJ whole genome shotgun (WGS) entry which is preliminary data.</text>
</comment>
<accession>A0AAE0ZK30</accession>
<keyword evidence="2" id="KW-1185">Reference proteome</keyword>
<dbReference type="Proteomes" id="UP001283361">
    <property type="component" value="Unassembled WGS sequence"/>
</dbReference>
<sequence length="92" mass="9622">MSVETTIEHLASNVTGVQAGPSESIDALHTGELIRWCLVSVCRSTGRSGSCGSERASLAPVFRLTTCLVSVKSSAVDRWTSVELVLGVTGSI</sequence>
<dbReference type="EMBL" id="JAWDGP010003786">
    <property type="protein sequence ID" value="KAK3770904.1"/>
    <property type="molecule type" value="Genomic_DNA"/>
</dbReference>
<evidence type="ECO:0000313" key="2">
    <source>
        <dbReference type="Proteomes" id="UP001283361"/>
    </source>
</evidence>
<reference evidence="1" key="1">
    <citation type="journal article" date="2023" name="G3 (Bethesda)">
        <title>A reference genome for the long-term kleptoplast-retaining sea slug Elysia crispata morphotype clarki.</title>
        <authorList>
            <person name="Eastman K.E."/>
            <person name="Pendleton A.L."/>
            <person name="Shaikh M.A."/>
            <person name="Suttiyut T."/>
            <person name="Ogas R."/>
            <person name="Tomko P."/>
            <person name="Gavelis G."/>
            <person name="Widhalm J.R."/>
            <person name="Wisecaver J.H."/>
        </authorList>
    </citation>
    <scope>NUCLEOTIDE SEQUENCE</scope>
    <source>
        <strain evidence="1">ECLA1</strain>
    </source>
</reference>
<organism evidence="1 2">
    <name type="scientific">Elysia crispata</name>
    <name type="common">lettuce slug</name>
    <dbReference type="NCBI Taxonomy" id="231223"/>
    <lineage>
        <taxon>Eukaryota</taxon>
        <taxon>Metazoa</taxon>
        <taxon>Spiralia</taxon>
        <taxon>Lophotrochozoa</taxon>
        <taxon>Mollusca</taxon>
        <taxon>Gastropoda</taxon>
        <taxon>Heterobranchia</taxon>
        <taxon>Euthyneura</taxon>
        <taxon>Panpulmonata</taxon>
        <taxon>Sacoglossa</taxon>
        <taxon>Placobranchoidea</taxon>
        <taxon>Plakobranchidae</taxon>
        <taxon>Elysia</taxon>
    </lineage>
</organism>